<comment type="caution">
    <text evidence="3">The sequence shown here is derived from an EMBL/GenBank/DDBJ whole genome shotgun (WGS) entry which is preliminary data.</text>
</comment>
<dbReference type="Gene3D" id="3.40.50.410">
    <property type="entry name" value="von Willebrand factor, type A domain"/>
    <property type="match status" value="1"/>
</dbReference>
<organism evidence="3 4">
    <name type="scientific">Microbacterium capsulatum</name>
    <dbReference type="NCBI Taxonomy" id="3041921"/>
    <lineage>
        <taxon>Bacteria</taxon>
        <taxon>Bacillati</taxon>
        <taxon>Actinomycetota</taxon>
        <taxon>Actinomycetes</taxon>
        <taxon>Micrococcales</taxon>
        <taxon>Microbacteriaceae</taxon>
        <taxon>Microbacterium</taxon>
    </lineage>
</organism>
<evidence type="ECO:0000313" key="3">
    <source>
        <dbReference type="EMBL" id="MDQ4215788.1"/>
    </source>
</evidence>
<accession>A0ABU0XKZ7</accession>
<dbReference type="Pfam" id="PF13519">
    <property type="entry name" value="VWA_2"/>
    <property type="match status" value="1"/>
</dbReference>
<dbReference type="InterPro" id="IPR002035">
    <property type="entry name" value="VWF_A"/>
</dbReference>
<dbReference type="EMBL" id="JAVFCB010000015">
    <property type="protein sequence ID" value="MDQ4215788.1"/>
    <property type="molecule type" value="Genomic_DNA"/>
</dbReference>
<evidence type="ECO:0000313" key="4">
    <source>
        <dbReference type="Proteomes" id="UP001230289"/>
    </source>
</evidence>
<dbReference type="SMART" id="SM00327">
    <property type="entry name" value="VWA"/>
    <property type="match status" value="1"/>
</dbReference>
<feature type="transmembrane region" description="Helical" evidence="1">
    <location>
        <begin position="6"/>
        <end position="28"/>
    </location>
</feature>
<dbReference type="PROSITE" id="PS50234">
    <property type="entry name" value="VWFA"/>
    <property type="match status" value="1"/>
</dbReference>
<evidence type="ECO:0000259" key="2">
    <source>
        <dbReference type="PROSITE" id="PS50234"/>
    </source>
</evidence>
<feature type="transmembrane region" description="Helical" evidence="1">
    <location>
        <begin position="323"/>
        <end position="347"/>
    </location>
</feature>
<dbReference type="InterPro" id="IPR036465">
    <property type="entry name" value="vWFA_dom_sf"/>
</dbReference>
<name>A0ABU0XKZ7_9MICO</name>
<feature type="domain" description="VWFA" evidence="2">
    <location>
        <begin position="100"/>
        <end position="286"/>
    </location>
</feature>
<dbReference type="SUPFAM" id="SSF53300">
    <property type="entry name" value="vWA-like"/>
    <property type="match status" value="1"/>
</dbReference>
<keyword evidence="1" id="KW-1133">Transmembrane helix</keyword>
<feature type="transmembrane region" description="Helical" evidence="1">
    <location>
        <begin position="62"/>
        <end position="83"/>
    </location>
</feature>
<dbReference type="RefSeq" id="WP_308490740.1">
    <property type="nucleotide sequence ID" value="NZ_JAVFCB010000015.1"/>
</dbReference>
<evidence type="ECO:0000256" key="1">
    <source>
        <dbReference type="SAM" id="Phobius"/>
    </source>
</evidence>
<proteinExistence type="predicted"/>
<dbReference type="Proteomes" id="UP001230289">
    <property type="component" value="Unassembled WGS sequence"/>
</dbReference>
<keyword evidence="1" id="KW-0812">Transmembrane</keyword>
<protein>
    <submittedName>
        <fullName evidence="3">VWA domain-containing protein</fullName>
    </submittedName>
</protein>
<reference evidence="3 4" key="1">
    <citation type="submission" date="2023-08" db="EMBL/GenBank/DDBJ databases">
        <title>Microbacterium sp. nov., isolated from a waste landfill.</title>
        <authorList>
            <person name="Wen W."/>
        </authorList>
    </citation>
    <scope>NUCLEOTIDE SEQUENCE [LARGE SCALE GENOMIC DNA]</scope>
    <source>
        <strain evidence="3 4">ASV81</strain>
    </source>
</reference>
<keyword evidence="4" id="KW-1185">Reference proteome</keyword>
<keyword evidence="1" id="KW-0472">Membrane</keyword>
<sequence length="363" mass="38366">MILQPVIAPLLAILLVLPVLAAAVWMLVRSIPVVERAKRNETRLVADGVSSRSRFARPRSTTGGVTIWALRILLVLACGVLLLRPGIPGGQVRTLASATDVVIAVDTTASMVAEDWNGKEQRLAGIRADVRALVAAYPGARFALLTFDANPILRLPLTTDSGALVSAVDVLQPEVTRQSKGSSIGIANRLVAQTLQSAQKASPDRARLFFYLGDGEQTVTSSPESFSGAKQYVSGGGVLGYGTAAGGPMRETTGAFGGAGAYIQYQGANALSRIDEKNLQRIASDLGVTYQHRTAQKKAAFPPAPTSTDAYRENDPLTQPTDLSWIVALVIVALLCVEIARATTLVVRMRGLSIRPQTPGGDA</sequence>
<gene>
    <name evidence="3" type="ORF">RBR11_17875</name>
</gene>